<feature type="domain" description="CAAX prenyl protease 2/Lysostaphin resistance protein A-like" evidence="3">
    <location>
        <begin position="152"/>
        <end position="246"/>
    </location>
</feature>
<dbReference type="EMBL" id="JDYK01000010">
    <property type="protein sequence ID" value="EWS80945.1"/>
    <property type="molecule type" value="Genomic_DNA"/>
</dbReference>
<feature type="transmembrane region" description="Helical" evidence="1">
    <location>
        <begin position="212"/>
        <end position="231"/>
    </location>
</feature>
<proteinExistence type="predicted"/>
<feature type="transmembrane region" description="Helical" evidence="1">
    <location>
        <begin position="236"/>
        <end position="257"/>
    </location>
</feature>
<evidence type="ECO:0000313" key="4">
    <source>
        <dbReference type="EMBL" id="EWS80945.1"/>
    </source>
</evidence>
<organism evidence="4 5">
    <name type="scientific">Brachybacterium phenoliresistens</name>
    <dbReference type="NCBI Taxonomy" id="396014"/>
    <lineage>
        <taxon>Bacteria</taxon>
        <taxon>Bacillati</taxon>
        <taxon>Actinomycetota</taxon>
        <taxon>Actinomycetes</taxon>
        <taxon>Micrococcales</taxon>
        <taxon>Dermabacteraceae</taxon>
        <taxon>Brachybacterium</taxon>
    </lineage>
</organism>
<dbReference type="PANTHER" id="PTHR39430">
    <property type="entry name" value="MEMBRANE-ASSOCIATED PROTEASE-RELATED"/>
    <property type="match status" value="1"/>
</dbReference>
<dbReference type="eggNOG" id="COG1266">
    <property type="taxonomic scope" value="Bacteria"/>
</dbReference>
<dbReference type="PATRIC" id="fig|396014.3.peg.2209"/>
<dbReference type="STRING" id="396014.BF93_00855"/>
<evidence type="ECO:0000259" key="3">
    <source>
        <dbReference type="Pfam" id="PF02517"/>
    </source>
</evidence>
<evidence type="ECO:0000256" key="2">
    <source>
        <dbReference type="SAM" id="SignalP"/>
    </source>
</evidence>
<evidence type="ECO:0000256" key="1">
    <source>
        <dbReference type="SAM" id="Phobius"/>
    </source>
</evidence>
<dbReference type="GO" id="GO:0006508">
    <property type="term" value="P:proteolysis"/>
    <property type="evidence" value="ECO:0007669"/>
    <property type="project" value="UniProtKB-KW"/>
</dbReference>
<feature type="transmembrane region" description="Helical" evidence="1">
    <location>
        <begin position="183"/>
        <end position="200"/>
    </location>
</feature>
<keyword evidence="1" id="KW-1133">Transmembrane helix</keyword>
<dbReference type="Pfam" id="PF02517">
    <property type="entry name" value="Rce1-like"/>
    <property type="match status" value="1"/>
</dbReference>
<evidence type="ECO:0000313" key="5">
    <source>
        <dbReference type="Proteomes" id="UP000023067"/>
    </source>
</evidence>
<protein>
    <submittedName>
        <fullName evidence="4">CAAX protease</fullName>
    </submittedName>
</protein>
<dbReference type="InterPro" id="IPR003675">
    <property type="entry name" value="Rce1/LyrA-like_dom"/>
</dbReference>
<keyword evidence="4" id="KW-0645">Protease</keyword>
<keyword evidence="4" id="KW-0378">Hydrolase</keyword>
<sequence>MRAVAALAILLGANLAAAAALTPLALRFAPNSMPQGLLAVAMCALVCLGVVLLVGLWMRTVERRPLHAVLRPLDPDEPAAAGAPASRARRGARWAAAVRGLAAGTLASVVVMAVVLGIGALLLGGSPGSDPDPGAAGADGGAAPRTAAWLLVLVTVAQAYLLQGIPEEVLYRGWLFSVTRARPMVTLLWTTLAFTIIHLVSSGGQQSALDFVLYLTIPLGFGAFAGALVLVTGSMWVAAGVHGGFHIAIALASALLPAELSGSFGPADWVLTGSVYLAATALVLALRARGRRARAR</sequence>
<feature type="transmembrane region" description="Helical" evidence="1">
    <location>
        <begin position="37"/>
        <end position="58"/>
    </location>
</feature>
<comment type="caution">
    <text evidence="4">The sequence shown here is derived from an EMBL/GenBank/DDBJ whole genome shotgun (WGS) entry which is preliminary data.</text>
</comment>
<keyword evidence="1" id="KW-0472">Membrane</keyword>
<keyword evidence="5" id="KW-1185">Reference proteome</keyword>
<dbReference type="Proteomes" id="UP000023067">
    <property type="component" value="Unassembled WGS sequence"/>
</dbReference>
<feature type="transmembrane region" description="Helical" evidence="1">
    <location>
        <begin position="142"/>
        <end position="162"/>
    </location>
</feature>
<dbReference type="PANTHER" id="PTHR39430:SF1">
    <property type="entry name" value="PROTEASE"/>
    <property type="match status" value="1"/>
</dbReference>
<dbReference type="GO" id="GO:0080120">
    <property type="term" value="P:CAAX-box protein maturation"/>
    <property type="evidence" value="ECO:0007669"/>
    <property type="project" value="UniProtKB-ARBA"/>
</dbReference>
<reference evidence="4 5" key="1">
    <citation type="submission" date="2014-02" db="EMBL/GenBank/DDBJ databases">
        <title>Genome sequence of Brachybacterium phenoliresistens strain W13A50.</title>
        <authorList>
            <person name="Wang X."/>
        </authorList>
    </citation>
    <scope>NUCLEOTIDE SEQUENCE [LARGE SCALE GENOMIC DNA]</scope>
    <source>
        <strain evidence="4 5">W13A50</strain>
    </source>
</reference>
<dbReference type="GO" id="GO:0004175">
    <property type="term" value="F:endopeptidase activity"/>
    <property type="evidence" value="ECO:0007669"/>
    <property type="project" value="UniProtKB-ARBA"/>
</dbReference>
<feature type="transmembrane region" description="Helical" evidence="1">
    <location>
        <begin position="269"/>
        <end position="286"/>
    </location>
</feature>
<dbReference type="AlphaFoldDB" id="Z9JRD0"/>
<gene>
    <name evidence="4" type="ORF">BF93_00855</name>
</gene>
<feature type="transmembrane region" description="Helical" evidence="1">
    <location>
        <begin position="96"/>
        <end position="122"/>
    </location>
</feature>
<accession>Z9JRD0</accession>
<dbReference type="HOGENOM" id="CLU_078763_0_0_11"/>
<name>Z9JRD0_9MICO</name>
<feature type="chain" id="PRO_5004992117" evidence="2">
    <location>
        <begin position="19"/>
        <end position="296"/>
    </location>
</feature>
<keyword evidence="1" id="KW-0812">Transmembrane</keyword>
<keyword evidence="2" id="KW-0732">Signal</keyword>
<feature type="signal peptide" evidence="2">
    <location>
        <begin position="1"/>
        <end position="18"/>
    </location>
</feature>